<reference evidence="8" key="1">
    <citation type="submission" date="2025-08" db="UniProtKB">
        <authorList>
            <consortium name="RefSeq"/>
        </authorList>
    </citation>
    <scope>IDENTIFICATION</scope>
</reference>
<dbReference type="PANTHER" id="PTHR12080">
    <property type="entry name" value="SIGNALING LYMPHOCYTIC ACTIVATION MOLECULE"/>
    <property type="match status" value="1"/>
</dbReference>
<feature type="transmembrane region" description="Helical" evidence="5">
    <location>
        <begin position="223"/>
        <end position="247"/>
    </location>
</feature>
<dbReference type="Proteomes" id="UP000694871">
    <property type="component" value="Unplaced"/>
</dbReference>
<gene>
    <name evidence="8" type="primary">CD58</name>
</gene>
<dbReference type="InterPro" id="IPR036179">
    <property type="entry name" value="Ig-like_dom_sf"/>
</dbReference>
<keyword evidence="3 5" id="KW-0472">Membrane</keyword>
<evidence type="ECO:0000256" key="1">
    <source>
        <dbReference type="ARBA" id="ARBA00004370"/>
    </source>
</evidence>
<feature type="signal peptide" evidence="6">
    <location>
        <begin position="1"/>
        <end position="22"/>
    </location>
</feature>
<keyword evidence="2 6" id="KW-0732">Signal</keyword>
<sequence>MRKDGGGLAAAAALCTLSVCLGCLQKPPLERFGVVGGAVTLEPELNARTNLSDISWKRGKDSVAEWDAAHWFASGLKGRAELDSATGRLTLIKLQQNDSGEYTADILVGGKIQCTLFSLQVLEPPEPPLLNCTAVGDRIQVRCEPDDQYVAANISQTYKWKYQKSNKEIPGNSSEIWLEKDADFSENITCVIHVLDANTSSSIRLRDCTPTGAVSQRRGRAPLFTAFAIVLTAWMVFFLWKIGCFNLKRKGKFNLKRKRKSQECKDGTDATEVTPEVECLREECPENLGEDSSKGPADPGT</sequence>
<evidence type="ECO:0000256" key="5">
    <source>
        <dbReference type="SAM" id="Phobius"/>
    </source>
</evidence>
<dbReference type="RefSeq" id="XP_015265472.1">
    <property type="nucleotide sequence ID" value="XM_015409986.1"/>
</dbReference>
<dbReference type="PANTHER" id="PTHR12080:SF55">
    <property type="entry name" value="LYMPHOCYTE FUNCTION-ASSOCIATED ANTIGEN 3"/>
    <property type="match status" value="1"/>
</dbReference>
<dbReference type="GeneID" id="107109372"/>
<keyword evidence="5" id="KW-0812">Transmembrane</keyword>
<keyword evidence="5" id="KW-1133">Transmembrane helix</keyword>
<evidence type="ECO:0000313" key="8">
    <source>
        <dbReference type="RefSeq" id="XP_015265472.1"/>
    </source>
</evidence>
<keyword evidence="4" id="KW-0325">Glycoprotein</keyword>
<keyword evidence="7" id="KW-1185">Reference proteome</keyword>
<dbReference type="InterPro" id="IPR013783">
    <property type="entry name" value="Ig-like_fold"/>
</dbReference>
<evidence type="ECO:0000256" key="4">
    <source>
        <dbReference type="ARBA" id="ARBA00023180"/>
    </source>
</evidence>
<dbReference type="InterPro" id="IPR015631">
    <property type="entry name" value="CD2/SLAM_rcpt"/>
</dbReference>
<accession>A0ABM1JVI5</accession>
<proteinExistence type="predicted"/>
<evidence type="ECO:0000256" key="3">
    <source>
        <dbReference type="ARBA" id="ARBA00023136"/>
    </source>
</evidence>
<feature type="chain" id="PRO_5046612965" evidence="6">
    <location>
        <begin position="23"/>
        <end position="301"/>
    </location>
</feature>
<name>A0ABM1JVI5_GEKJA</name>
<protein>
    <submittedName>
        <fullName evidence="8">Lymphocyte function-associated antigen 3</fullName>
    </submittedName>
</protein>
<organism evidence="7 8">
    <name type="scientific">Gekko japonicus</name>
    <name type="common">Schlegel's Japanese gecko</name>
    <dbReference type="NCBI Taxonomy" id="146911"/>
    <lineage>
        <taxon>Eukaryota</taxon>
        <taxon>Metazoa</taxon>
        <taxon>Chordata</taxon>
        <taxon>Craniata</taxon>
        <taxon>Vertebrata</taxon>
        <taxon>Euteleostomi</taxon>
        <taxon>Lepidosauria</taxon>
        <taxon>Squamata</taxon>
        <taxon>Bifurcata</taxon>
        <taxon>Gekkota</taxon>
        <taxon>Gekkonidae</taxon>
        <taxon>Gekkoninae</taxon>
        <taxon>Gekko</taxon>
    </lineage>
</organism>
<evidence type="ECO:0000313" key="7">
    <source>
        <dbReference type="Proteomes" id="UP000694871"/>
    </source>
</evidence>
<evidence type="ECO:0000256" key="2">
    <source>
        <dbReference type="ARBA" id="ARBA00022729"/>
    </source>
</evidence>
<comment type="subcellular location">
    <subcellularLocation>
        <location evidence="1">Membrane</location>
    </subcellularLocation>
</comment>
<dbReference type="SUPFAM" id="SSF48726">
    <property type="entry name" value="Immunoglobulin"/>
    <property type="match status" value="1"/>
</dbReference>
<dbReference type="Gene3D" id="2.60.40.10">
    <property type="entry name" value="Immunoglobulins"/>
    <property type="match status" value="1"/>
</dbReference>
<evidence type="ECO:0000256" key="6">
    <source>
        <dbReference type="SAM" id="SignalP"/>
    </source>
</evidence>